<feature type="region of interest" description="Disordered" evidence="1">
    <location>
        <begin position="108"/>
        <end position="128"/>
    </location>
</feature>
<evidence type="ECO:0000313" key="3">
    <source>
        <dbReference type="EMBL" id="EGZ17930.1"/>
    </source>
</evidence>
<feature type="region of interest" description="Disordered" evidence="1">
    <location>
        <begin position="273"/>
        <end position="293"/>
    </location>
</feature>
<dbReference type="AlphaFoldDB" id="G4ZFJ3"/>
<feature type="region of interest" description="Disordered" evidence="1">
    <location>
        <begin position="191"/>
        <end position="219"/>
    </location>
</feature>
<keyword evidence="4" id="KW-1185">Reference proteome</keyword>
<organism evidence="3 4">
    <name type="scientific">Phytophthora sojae (strain P6497)</name>
    <name type="common">Soybean stem and root rot agent</name>
    <name type="synonym">Phytophthora megasperma f. sp. glycines</name>
    <dbReference type="NCBI Taxonomy" id="1094619"/>
    <lineage>
        <taxon>Eukaryota</taxon>
        <taxon>Sar</taxon>
        <taxon>Stramenopiles</taxon>
        <taxon>Oomycota</taxon>
        <taxon>Peronosporomycetes</taxon>
        <taxon>Peronosporales</taxon>
        <taxon>Peronosporaceae</taxon>
        <taxon>Phytophthora</taxon>
    </lineage>
</organism>
<feature type="signal peptide" evidence="2">
    <location>
        <begin position="1"/>
        <end position="17"/>
    </location>
</feature>
<reference evidence="3 4" key="1">
    <citation type="journal article" date="2006" name="Science">
        <title>Phytophthora genome sequences uncover evolutionary origins and mechanisms of pathogenesis.</title>
        <authorList>
            <person name="Tyler B.M."/>
            <person name="Tripathy S."/>
            <person name="Zhang X."/>
            <person name="Dehal P."/>
            <person name="Jiang R.H."/>
            <person name="Aerts A."/>
            <person name="Arredondo F.D."/>
            <person name="Baxter L."/>
            <person name="Bensasson D."/>
            <person name="Beynon J.L."/>
            <person name="Chapman J."/>
            <person name="Damasceno C.M."/>
            <person name="Dorrance A.E."/>
            <person name="Dou D."/>
            <person name="Dickerman A.W."/>
            <person name="Dubchak I.L."/>
            <person name="Garbelotto M."/>
            <person name="Gijzen M."/>
            <person name="Gordon S.G."/>
            <person name="Govers F."/>
            <person name="Grunwald N.J."/>
            <person name="Huang W."/>
            <person name="Ivors K.L."/>
            <person name="Jones R.W."/>
            <person name="Kamoun S."/>
            <person name="Krampis K."/>
            <person name="Lamour K.H."/>
            <person name="Lee M.K."/>
            <person name="McDonald W.H."/>
            <person name="Medina M."/>
            <person name="Meijer H.J."/>
            <person name="Nordberg E.K."/>
            <person name="Maclean D.J."/>
            <person name="Ospina-Giraldo M.D."/>
            <person name="Morris P.F."/>
            <person name="Phuntumart V."/>
            <person name="Putnam N.H."/>
            <person name="Rash S."/>
            <person name="Rose J.K."/>
            <person name="Sakihama Y."/>
            <person name="Salamov A.A."/>
            <person name="Savidor A."/>
            <person name="Scheuring C.F."/>
            <person name="Smith B.M."/>
            <person name="Sobral B.W."/>
            <person name="Terry A."/>
            <person name="Torto-Alalibo T.A."/>
            <person name="Win J."/>
            <person name="Xu Z."/>
            <person name="Zhang H."/>
            <person name="Grigoriev I.V."/>
            <person name="Rokhsar D.S."/>
            <person name="Boore J.L."/>
        </authorList>
    </citation>
    <scope>NUCLEOTIDE SEQUENCE [LARGE SCALE GENOMIC DNA]</scope>
    <source>
        <strain evidence="3 4">P6497</strain>
    </source>
</reference>
<name>G4ZFJ3_PHYSP</name>
<gene>
    <name evidence="3" type="ORF">PHYSODRAFT_300822</name>
</gene>
<evidence type="ECO:0008006" key="5">
    <source>
        <dbReference type="Google" id="ProtNLM"/>
    </source>
</evidence>
<dbReference type="GeneID" id="20641904"/>
<protein>
    <recommendedName>
        <fullName evidence="5">RxLR effector protein</fullName>
    </recommendedName>
</protein>
<accession>G4ZFJ3</accession>
<evidence type="ECO:0000256" key="2">
    <source>
        <dbReference type="SAM" id="SignalP"/>
    </source>
</evidence>
<evidence type="ECO:0000313" key="4">
    <source>
        <dbReference type="Proteomes" id="UP000002640"/>
    </source>
</evidence>
<dbReference type="InParanoid" id="G4ZFJ3"/>
<evidence type="ECO:0000256" key="1">
    <source>
        <dbReference type="SAM" id="MobiDB-lite"/>
    </source>
</evidence>
<dbReference type="KEGG" id="psoj:PHYSODRAFT_300822"/>
<dbReference type="EMBL" id="JH159154">
    <property type="protein sequence ID" value="EGZ17930.1"/>
    <property type="molecule type" value="Genomic_DNA"/>
</dbReference>
<sequence length="293" mass="31000">MQLLLVRLIFSSSVAFGEWEQLTIDDTPKKNKLIAQRVREGSVVGGSGGTKFSVREEGRDCMYYGRGSAWGLESILLLQGATASSTLVGFESKLELATFRCHSFRKRLRLPSMPPPTPPPQNKRPRQCHTRANVHRCSAASQALIVASSASADQTMTKTTAANQRLMLAALVSEQGAAADITAIVPAQLDKSPKRKTSLSKRRISQVPTSEANGEEREASAVTLVVATAPTQKAKTKQRPTSAGQSAALAIQTTTSTSVAAAAATENGVAASLAPADQTANGPKDQIQATNNT</sequence>
<feature type="chain" id="PRO_5003472145" description="RxLR effector protein" evidence="2">
    <location>
        <begin position="18"/>
        <end position="293"/>
    </location>
</feature>
<keyword evidence="2" id="KW-0732">Signal</keyword>
<proteinExistence type="predicted"/>
<dbReference type="Proteomes" id="UP000002640">
    <property type="component" value="Unassembled WGS sequence"/>
</dbReference>
<dbReference type="RefSeq" id="XP_009526988.1">
    <property type="nucleotide sequence ID" value="XM_009528693.1"/>
</dbReference>
<feature type="compositionally biased region" description="Basic residues" evidence="1">
    <location>
        <begin position="193"/>
        <end position="204"/>
    </location>
</feature>
<feature type="compositionally biased region" description="Pro residues" evidence="1">
    <location>
        <begin position="112"/>
        <end position="122"/>
    </location>
</feature>